<name>A0AAV2TIY7_CALDB</name>
<proteinExistence type="predicted"/>
<dbReference type="InterPro" id="IPR021714">
    <property type="entry name" value="URB1_N"/>
</dbReference>
<sequence>MKLHEVLKILGTSTRQGIIFNVRKRDVCVRPNEILLHALTSPPMEGAYADSLRSELVVLTLSACPDIVQPYVDHISPFLLPRPDSSSWFGAMDLVCQIYHACTNHLVVRCTDAMEHWTNAQQAAQSIVDGCFLSPKIAESVGAALKFSESQEVMDKAHELIRILRKNVVILLTWISTTEKFPTSLFTSEQFKMELRKLIRERMPTTETMQKFDKLFDKTLKDSAILKDQVLPSVPTEVGKCEDDIPETPKPNPLENVGTLDSLPAELRKPLRRFFNCSEEAPLSAKLMKALNVLPEITNVCISNYFNVPIILRCLAKGFRLARMQGYTELKFDNMNLLDSMLNHWEFPNIILPDPASEARPVADEMDGEVVEENHTSEMITSFLREAVFDLLTELTLLDPEAVLTRVPVLWFLASYNATLSSCDRHILRIIYLMESNSGHLLTRPNDIASVPLTWGPTVLRHYQFNTKARNGQLPVPVTCMAPNLNSLFNMIDEDNLLSSSIRFPMRRPWLGQVNSFSLKAAATEDEQQLYDPCFLLHALYHYLQQYKSAKTDNSTERFLRRFYTSNCLAFAVAGLTSYSKHLRSIARSVIAEYRSLALAWKPVKGKEVQNDQSSLFSSVFPERPQVLFILDTIRNSLATGGGLALGGGSRKRWMLSSPLDTGGRLTKVHANFFIRALQLLSKPENCMYQSIWNCLLSKPAIDLTRVPDFLRNFFSTSNMFRVERQWISRLCAESLGDTADYLVMENSHVFKHMLGVYSSPSSDPTFQLYILQLLRSATSHPRLCHTLTRFHAIPLWLWRNALSTGSAAHVKHFRAIIDHMLAAFSGQPEESPSLVVVRLLSEEFQKMHGVSRLSKSDSCMVNPPVDDMTETI</sequence>
<dbReference type="Pfam" id="PF11707">
    <property type="entry name" value="Npa1"/>
    <property type="match status" value="1"/>
</dbReference>
<gene>
    <name evidence="4" type="ORF">CDAUBV1_LOCUS10757</name>
</gene>
<organism evidence="4 5">
    <name type="scientific">Calicophoron daubneyi</name>
    <name type="common">Rumen fluke</name>
    <name type="synonym">Paramphistomum daubneyi</name>
    <dbReference type="NCBI Taxonomy" id="300641"/>
    <lineage>
        <taxon>Eukaryota</taxon>
        <taxon>Metazoa</taxon>
        <taxon>Spiralia</taxon>
        <taxon>Lophotrochozoa</taxon>
        <taxon>Platyhelminthes</taxon>
        <taxon>Trematoda</taxon>
        <taxon>Digenea</taxon>
        <taxon>Plagiorchiida</taxon>
        <taxon>Pronocephalata</taxon>
        <taxon>Paramphistomoidea</taxon>
        <taxon>Paramphistomidae</taxon>
        <taxon>Calicophoron</taxon>
    </lineage>
</organism>
<evidence type="ECO:0000259" key="3">
    <source>
        <dbReference type="Pfam" id="PF16201"/>
    </source>
</evidence>
<dbReference type="EMBL" id="CAXLJL010000345">
    <property type="protein sequence ID" value="CAL5136630.1"/>
    <property type="molecule type" value="Genomic_DNA"/>
</dbReference>
<dbReference type="PANTHER" id="PTHR13500">
    <property type="entry name" value="NUCLEOLAR PRERIBOSOMAL-ASSOCIATED PROTEIN 1"/>
    <property type="match status" value="1"/>
</dbReference>
<dbReference type="InterPro" id="IPR039844">
    <property type="entry name" value="URB1"/>
</dbReference>
<feature type="region of interest" description="Disordered" evidence="1">
    <location>
        <begin position="238"/>
        <end position="258"/>
    </location>
</feature>
<dbReference type="InterPro" id="IPR032436">
    <property type="entry name" value="URB1_C"/>
</dbReference>
<dbReference type="Pfam" id="PF16201">
    <property type="entry name" value="NopRA1"/>
    <property type="match status" value="1"/>
</dbReference>
<dbReference type="Proteomes" id="UP001497525">
    <property type="component" value="Unassembled WGS sequence"/>
</dbReference>
<feature type="domain" description="URB1 N-terminal" evidence="2">
    <location>
        <begin position="3"/>
        <end position="90"/>
    </location>
</feature>
<accession>A0AAV2TIY7</accession>
<dbReference type="AlphaFoldDB" id="A0AAV2TIY7"/>
<comment type="caution">
    <text evidence="4">The sequence shown here is derived from an EMBL/GenBank/DDBJ whole genome shotgun (WGS) entry which is preliminary data.</text>
</comment>
<feature type="domain" description="URB1 C-terminal" evidence="3">
    <location>
        <begin position="569"/>
        <end position="794"/>
    </location>
</feature>
<evidence type="ECO:0000256" key="1">
    <source>
        <dbReference type="SAM" id="MobiDB-lite"/>
    </source>
</evidence>
<dbReference type="GO" id="GO:0005730">
    <property type="term" value="C:nucleolus"/>
    <property type="evidence" value="ECO:0007669"/>
    <property type="project" value="TreeGrafter"/>
</dbReference>
<reference evidence="4" key="1">
    <citation type="submission" date="2024-06" db="EMBL/GenBank/DDBJ databases">
        <authorList>
            <person name="Liu X."/>
            <person name="Lenzi L."/>
            <person name="Haldenby T S."/>
            <person name="Uol C."/>
        </authorList>
    </citation>
    <scope>NUCLEOTIDE SEQUENCE</scope>
</reference>
<evidence type="ECO:0000313" key="5">
    <source>
        <dbReference type="Proteomes" id="UP001497525"/>
    </source>
</evidence>
<evidence type="ECO:0000313" key="4">
    <source>
        <dbReference type="EMBL" id="CAL5136630.1"/>
    </source>
</evidence>
<evidence type="ECO:0000259" key="2">
    <source>
        <dbReference type="Pfam" id="PF11707"/>
    </source>
</evidence>
<protein>
    <submittedName>
        <fullName evidence="4">Uncharacterized protein</fullName>
    </submittedName>
</protein>
<dbReference type="PANTHER" id="PTHR13500:SF0">
    <property type="entry name" value="NUCLEOLAR PRE-RIBOSOMAL-ASSOCIATED PROTEIN 1"/>
    <property type="match status" value="1"/>
</dbReference>
<dbReference type="GO" id="GO:0000466">
    <property type="term" value="P:maturation of 5.8S rRNA from tricistronic rRNA transcript (SSU-rRNA, 5.8S rRNA, LSU-rRNA)"/>
    <property type="evidence" value="ECO:0007669"/>
    <property type="project" value="TreeGrafter"/>
</dbReference>
<dbReference type="GO" id="GO:0000463">
    <property type="term" value="P:maturation of LSU-rRNA from tricistronic rRNA transcript (SSU-rRNA, 5.8S rRNA, LSU-rRNA)"/>
    <property type="evidence" value="ECO:0007669"/>
    <property type="project" value="TreeGrafter"/>
</dbReference>